<keyword evidence="2" id="KW-0175">Coiled coil</keyword>
<dbReference type="RefSeq" id="XP_020075842.1">
    <property type="nucleotide sequence ID" value="XM_020223262.1"/>
</dbReference>
<keyword evidence="1" id="KW-0732">Signal</keyword>
<dbReference type="GeneID" id="30997811"/>
<protein>
    <submittedName>
        <fullName evidence="3">L domain-like protein</fullName>
    </submittedName>
</protein>
<dbReference type="EMBL" id="KV454541">
    <property type="protein sequence ID" value="ODV66775.1"/>
    <property type="molecule type" value="Genomic_DNA"/>
</dbReference>
<dbReference type="InterPro" id="IPR001611">
    <property type="entry name" value="Leu-rich_rpt"/>
</dbReference>
<organism evidence="3 4">
    <name type="scientific">Hyphopichia burtonii NRRL Y-1933</name>
    <dbReference type="NCBI Taxonomy" id="984485"/>
    <lineage>
        <taxon>Eukaryota</taxon>
        <taxon>Fungi</taxon>
        <taxon>Dikarya</taxon>
        <taxon>Ascomycota</taxon>
        <taxon>Saccharomycotina</taxon>
        <taxon>Pichiomycetes</taxon>
        <taxon>Debaryomycetaceae</taxon>
        <taxon>Hyphopichia</taxon>
    </lineage>
</organism>
<evidence type="ECO:0000256" key="2">
    <source>
        <dbReference type="SAM" id="Coils"/>
    </source>
</evidence>
<keyword evidence="4" id="KW-1185">Reference proteome</keyword>
<sequence length="592" mass="69331">MPFEEGFLTNQFPKLPADIVVDIYGYLPGKDVLKSFLYLKSSNSRKEVIGRYFQGRMDFCLSPHDYYWDSYPSRVYWWLKQSSNWNFIISAEIQSFLDLNQDINPPRLKLLDETSTSILSNPFFKRYITRFSSKVDQLILEMDEVNEDLEVMVNKVENVYGVIFGSFNKCLSQMENGVLLEWKKLSLFRTGEPKLKDWSNIKFPSSLKTFQLCGCYEVDFSTLKIPDSVEHIVISDLEVSRPTDGDLDHPVLENFPLEIIPSGLKTLSIQRFWLERFTYIISVKNLPQTLKNLDLYQVEVELGPENYNFDSTRLWPPLLEKIKLTKCSINDSKLMQLNSMSWPEKLRVLDLSGNGFSSLSFLNYMPQNLDQLNLSGYKFLDFDIFRETTETIKFPKYLTKLNMGRCKIKCLNVIELPPFLKTLSLYYNEIKDLRAYEAENITWSKLVYLESLDLSHNPILSLRSWYPPDNLAFLDLSRTSLTILRPDCSIFAENRNKKYSKLKSITLRGSLMYINYLVCVPPNLSKLDLSFNYMLNLVPLHSKFFTPNLRELCLCKTKIEHLEHHDSNFNDRIISGLKYSKRRIQRFDNKKT</sequence>
<reference evidence="4" key="1">
    <citation type="submission" date="2016-05" db="EMBL/GenBank/DDBJ databases">
        <title>Comparative genomics of biotechnologically important yeasts.</title>
        <authorList>
            <consortium name="DOE Joint Genome Institute"/>
            <person name="Riley R."/>
            <person name="Haridas S."/>
            <person name="Wolfe K.H."/>
            <person name="Lopes M.R."/>
            <person name="Hittinger C.T."/>
            <person name="Goker M."/>
            <person name="Salamov A."/>
            <person name="Wisecaver J."/>
            <person name="Long T.M."/>
            <person name="Aerts A.L."/>
            <person name="Barry K."/>
            <person name="Choi C."/>
            <person name="Clum A."/>
            <person name="Coughlan A.Y."/>
            <person name="Deshpande S."/>
            <person name="Douglass A.P."/>
            <person name="Hanson S.J."/>
            <person name="Klenk H.-P."/>
            <person name="Labutti K."/>
            <person name="Lapidus A."/>
            <person name="Lindquist E."/>
            <person name="Lipzen A."/>
            <person name="Meier-Kolthoff J.P."/>
            <person name="Ohm R.A."/>
            <person name="Otillar R.P."/>
            <person name="Pangilinan J."/>
            <person name="Peng Y."/>
            <person name="Rokas A."/>
            <person name="Rosa C.A."/>
            <person name="Scheuner C."/>
            <person name="Sibirny A.A."/>
            <person name="Slot J.C."/>
            <person name="Stielow J.B."/>
            <person name="Sun H."/>
            <person name="Kurtzman C.P."/>
            <person name="Blackwell M."/>
            <person name="Grigoriev I.V."/>
            <person name="Jeffries T.W."/>
        </authorList>
    </citation>
    <scope>NUCLEOTIDE SEQUENCE [LARGE SCALE GENOMIC DNA]</scope>
    <source>
        <strain evidence="4">NRRL Y-1933</strain>
    </source>
</reference>
<dbReference type="PANTHER" id="PTHR24373:SF275">
    <property type="entry name" value="TIR DOMAIN-CONTAINING PROTEIN"/>
    <property type="match status" value="1"/>
</dbReference>
<dbReference type="InterPro" id="IPR032675">
    <property type="entry name" value="LRR_dom_sf"/>
</dbReference>
<name>A0A1E4RI51_9ASCO</name>
<dbReference type="PROSITE" id="PS51450">
    <property type="entry name" value="LRR"/>
    <property type="match status" value="1"/>
</dbReference>
<dbReference type="OrthoDB" id="676979at2759"/>
<gene>
    <name evidence="3" type="ORF">HYPBUDRAFT_240590</name>
</gene>
<dbReference type="STRING" id="984485.A0A1E4RI51"/>
<dbReference type="Gene3D" id="3.80.10.10">
    <property type="entry name" value="Ribonuclease Inhibitor"/>
    <property type="match status" value="2"/>
</dbReference>
<dbReference type="Proteomes" id="UP000095085">
    <property type="component" value="Unassembled WGS sequence"/>
</dbReference>
<evidence type="ECO:0000256" key="1">
    <source>
        <dbReference type="ARBA" id="ARBA00022729"/>
    </source>
</evidence>
<dbReference type="InterPro" id="IPR050328">
    <property type="entry name" value="Dev_Immune_Receptor"/>
</dbReference>
<feature type="coiled-coil region" evidence="2">
    <location>
        <begin position="128"/>
        <end position="155"/>
    </location>
</feature>
<evidence type="ECO:0000313" key="3">
    <source>
        <dbReference type="EMBL" id="ODV66775.1"/>
    </source>
</evidence>
<accession>A0A1E4RI51</accession>
<dbReference type="SUPFAM" id="SSF52058">
    <property type="entry name" value="L domain-like"/>
    <property type="match status" value="1"/>
</dbReference>
<evidence type="ECO:0000313" key="4">
    <source>
        <dbReference type="Proteomes" id="UP000095085"/>
    </source>
</evidence>
<dbReference type="PANTHER" id="PTHR24373">
    <property type="entry name" value="SLIT RELATED LEUCINE-RICH REPEAT NEURONAL PROTEIN"/>
    <property type="match status" value="1"/>
</dbReference>
<proteinExistence type="predicted"/>
<dbReference type="AlphaFoldDB" id="A0A1E4RI51"/>